<sequence length="125" mass="14183">MDERRQFSRILFDTKANLSQGDNIWTTKIHDLSLNGVLVEKPQDFSPADGLIMLDFSLPDSDIELQMEATLTYRTGNLLGLKCVHIDVDSISHLRRILELNLGDASLLNRELENFIDAHDNSTLE</sequence>
<feature type="domain" description="PilZ" evidence="2">
    <location>
        <begin position="3"/>
        <end position="99"/>
    </location>
</feature>
<proteinExistence type="predicted"/>
<accession>A0A553JGJ0</accession>
<keyword evidence="1" id="KW-0973">c-di-GMP</keyword>
<dbReference type="InterPro" id="IPR027021">
    <property type="entry name" value="C-di-GMP_BP_PA4608"/>
</dbReference>
<dbReference type="EMBL" id="VKGK01000046">
    <property type="protein sequence ID" value="TRY11569.1"/>
    <property type="molecule type" value="Genomic_DNA"/>
</dbReference>
<comment type="subunit">
    <text evidence="1">Monomer in both c-di-GMP-bound and free forms.</text>
</comment>
<dbReference type="PIRSF" id="PIRSF028141">
    <property type="entry name" value="C-di-GMP_BP_PA4608"/>
    <property type="match status" value="1"/>
</dbReference>
<dbReference type="InterPro" id="IPR009875">
    <property type="entry name" value="PilZ_domain"/>
</dbReference>
<evidence type="ECO:0000313" key="4">
    <source>
        <dbReference type="Proteomes" id="UP000318126"/>
    </source>
</evidence>
<evidence type="ECO:0000256" key="1">
    <source>
        <dbReference type="PIRNR" id="PIRNR028141"/>
    </source>
</evidence>
<dbReference type="RefSeq" id="WP_144042593.1">
    <property type="nucleotide sequence ID" value="NZ_BMPL01000051.1"/>
</dbReference>
<comment type="caution">
    <text evidence="3">The sequence shown here is derived from an EMBL/GenBank/DDBJ whole genome shotgun (WGS) entry which is preliminary data.</text>
</comment>
<protein>
    <recommendedName>
        <fullName evidence="1">Cyclic diguanosine monophosphate-binding protein</fullName>
        <shortName evidence="1">c-di-GMP-binding protein</shortName>
    </recommendedName>
    <alternativeName>
        <fullName evidence="1">Pilz domain-containing protein</fullName>
    </alternativeName>
</protein>
<dbReference type="Pfam" id="PF07238">
    <property type="entry name" value="PilZ"/>
    <property type="match status" value="1"/>
</dbReference>
<dbReference type="AlphaFoldDB" id="A0A553JGJ0"/>
<dbReference type="GO" id="GO:0035438">
    <property type="term" value="F:cyclic-di-GMP binding"/>
    <property type="evidence" value="ECO:0007669"/>
    <property type="project" value="InterPro"/>
</dbReference>
<evidence type="ECO:0000313" key="3">
    <source>
        <dbReference type="EMBL" id="TRY11569.1"/>
    </source>
</evidence>
<dbReference type="SUPFAM" id="SSF141371">
    <property type="entry name" value="PilZ domain-like"/>
    <property type="match status" value="1"/>
</dbReference>
<dbReference type="OrthoDB" id="5298508at2"/>
<keyword evidence="4" id="KW-1185">Reference proteome</keyword>
<reference evidence="4" key="1">
    <citation type="submission" date="2019-07" db="EMBL/GenBank/DDBJ databases">
        <title>Shewanella sp. YLB-08 draft genomic sequence.</title>
        <authorList>
            <person name="Yu L."/>
        </authorList>
    </citation>
    <scope>NUCLEOTIDE SEQUENCE [LARGE SCALE GENOMIC DNA]</scope>
    <source>
        <strain evidence="4">JCM 20706</strain>
    </source>
</reference>
<organism evidence="3 4">
    <name type="scientific">Shewanella hanedai</name>
    <name type="common">Alteromonas hanedai</name>
    <dbReference type="NCBI Taxonomy" id="25"/>
    <lineage>
        <taxon>Bacteria</taxon>
        <taxon>Pseudomonadati</taxon>
        <taxon>Pseudomonadota</taxon>
        <taxon>Gammaproteobacteria</taxon>
        <taxon>Alteromonadales</taxon>
        <taxon>Shewanellaceae</taxon>
        <taxon>Shewanella</taxon>
    </lineage>
</organism>
<name>A0A553JGJ0_SHEHA</name>
<gene>
    <name evidence="3" type="ORF">FN961_23545</name>
</gene>
<dbReference type="Gene3D" id="2.40.10.220">
    <property type="entry name" value="predicted glycosyltransferase like domains"/>
    <property type="match status" value="1"/>
</dbReference>
<dbReference type="Proteomes" id="UP000318126">
    <property type="component" value="Unassembled WGS sequence"/>
</dbReference>
<keyword evidence="1" id="KW-0547">Nucleotide-binding</keyword>
<evidence type="ECO:0000259" key="2">
    <source>
        <dbReference type="Pfam" id="PF07238"/>
    </source>
</evidence>
<comment type="function">
    <text evidence="1">Binds the second messenger bis-(3'-5') cyclic dimeric guanosine monophosphate (c-di-GMP). Can bind two c-di-GMP molecules per monomer. May play a role in bacterial second-messenger regulated processes. Binding to c-di-GMP induces a conformational change of the C- and N-termini resulting in the exposure of a highly negative surface on one side of the protein to a possible effector protein.</text>
</comment>